<evidence type="ECO:0000256" key="5">
    <source>
        <dbReference type="ARBA" id="ARBA00022692"/>
    </source>
</evidence>
<evidence type="ECO:0000256" key="2">
    <source>
        <dbReference type="ARBA" id="ARBA00010735"/>
    </source>
</evidence>
<dbReference type="PANTHER" id="PTHR34979:SF1">
    <property type="entry name" value="INNER MEMBRANE PROTEIN YGAZ"/>
    <property type="match status" value="1"/>
</dbReference>
<feature type="transmembrane region" description="Helical" evidence="9">
    <location>
        <begin position="42"/>
        <end position="75"/>
    </location>
</feature>
<feature type="transmembrane region" description="Helical" evidence="9">
    <location>
        <begin position="180"/>
        <end position="198"/>
    </location>
</feature>
<dbReference type="Pfam" id="PF03591">
    <property type="entry name" value="AzlC"/>
    <property type="match status" value="1"/>
</dbReference>
<feature type="transmembrane region" description="Helical" evidence="9">
    <location>
        <begin position="125"/>
        <end position="149"/>
    </location>
</feature>
<keyword evidence="4" id="KW-1003">Cell membrane</keyword>
<evidence type="ECO:0000313" key="10">
    <source>
        <dbReference type="EMBL" id="MDA0167288.1"/>
    </source>
</evidence>
<keyword evidence="6 9" id="KW-1133">Transmembrane helix</keyword>
<gene>
    <name evidence="10" type="ORF">OM076_43915</name>
</gene>
<evidence type="ECO:0000313" key="11">
    <source>
        <dbReference type="Proteomes" id="UP001149140"/>
    </source>
</evidence>
<dbReference type="Proteomes" id="UP001149140">
    <property type="component" value="Unassembled WGS sequence"/>
</dbReference>
<keyword evidence="7 9" id="KW-0472">Membrane</keyword>
<feature type="transmembrane region" description="Helical" evidence="9">
    <location>
        <begin position="155"/>
        <end position="173"/>
    </location>
</feature>
<evidence type="ECO:0000256" key="1">
    <source>
        <dbReference type="ARBA" id="ARBA00004651"/>
    </source>
</evidence>
<keyword evidence="5 9" id="KW-0812">Transmembrane</keyword>
<accession>A0A9X3N9C6</accession>
<feature type="non-terminal residue" evidence="10">
    <location>
        <position position="251"/>
    </location>
</feature>
<organism evidence="10 11">
    <name type="scientific">Solirubrobacter ginsenosidimutans</name>
    <dbReference type="NCBI Taxonomy" id="490573"/>
    <lineage>
        <taxon>Bacteria</taxon>
        <taxon>Bacillati</taxon>
        <taxon>Actinomycetota</taxon>
        <taxon>Thermoleophilia</taxon>
        <taxon>Solirubrobacterales</taxon>
        <taxon>Solirubrobacteraceae</taxon>
        <taxon>Solirubrobacter</taxon>
    </lineage>
</organism>
<dbReference type="GO" id="GO:1903785">
    <property type="term" value="P:L-valine transmembrane transport"/>
    <property type="evidence" value="ECO:0007669"/>
    <property type="project" value="TreeGrafter"/>
</dbReference>
<keyword evidence="3" id="KW-0813">Transport</keyword>
<evidence type="ECO:0000256" key="9">
    <source>
        <dbReference type="SAM" id="Phobius"/>
    </source>
</evidence>
<evidence type="ECO:0000256" key="4">
    <source>
        <dbReference type="ARBA" id="ARBA00022475"/>
    </source>
</evidence>
<dbReference type="InterPro" id="IPR011606">
    <property type="entry name" value="Brnchd-chn_aa_trnsp_permease"/>
</dbReference>
<evidence type="ECO:0000256" key="7">
    <source>
        <dbReference type="ARBA" id="ARBA00023136"/>
    </source>
</evidence>
<evidence type="ECO:0000256" key="3">
    <source>
        <dbReference type="ARBA" id="ARBA00022448"/>
    </source>
</evidence>
<protein>
    <submittedName>
        <fullName evidence="10">AzlC family ABC transporter permease</fullName>
    </submittedName>
</protein>
<dbReference type="PANTHER" id="PTHR34979">
    <property type="entry name" value="INNER MEMBRANE PROTEIN YGAZ"/>
    <property type="match status" value="1"/>
</dbReference>
<proteinExistence type="inferred from homology"/>
<name>A0A9X3N9C6_9ACTN</name>
<feature type="region of interest" description="Disordered" evidence="8">
    <location>
        <begin position="223"/>
        <end position="251"/>
    </location>
</feature>
<evidence type="ECO:0000256" key="6">
    <source>
        <dbReference type="ARBA" id="ARBA00022989"/>
    </source>
</evidence>
<sequence length="251" mass="24740">MHKPSDIRTGMRAGLPLVLPTLAIGLSFGVLAQPVMGSVAPVVMSLIVFSGAAQFAALTVLTAGGGAVAAIAAGMLMNGRWLPMGLAMGPFLSGGPLKRAAQSLALVDASFALSSRGDGTYDRGVLIGATLPQAAAWTGGTLIGVLTGAALSDPGALGLDAMFPAFFAVLLVGEARGRMPLTAAATGAVIALVLMPFTPPGVPVLAASAAALLGLRTRRETAAREAGAAEGGAARRGDGAGGRGSARRDDG</sequence>
<comment type="caution">
    <text evidence="10">The sequence shown here is derived from an EMBL/GenBank/DDBJ whole genome shotgun (WGS) entry which is preliminary data.</text>
</comment>
<comment type="similarity">
    <text evidence="2">Belongs to the AzlC family.</text>
</comment>
<dbReference type="EMBL" id="JAPDOD010000097">
    <property type="protein sequence ID" value="MDA0167288.1"/>
    <property type="molecule type" value="Genomic_DNA"/>
</dbReference>
<dbReference type="GO" id="GO:0005886">
    <property type="term" value="C:plasma membrane"/>
    <property type="evidence" value="ECO:0007669"/>
    <property type="project" value="UniProtKB-SubCell"/>
</dbReference>
<keyword evidence="11" id="KW-1185">Reference proteome</keyword>
<comment type="subcellular location">
    <subcellularLocation>
        <location evidence="1">Cell membrane</location>
        <topology evidence="1">Multi-pass membrane protein</topology>
    </subcellularLocation>
</comment>
<dbReference type="AlphaFoldDB" id="A0A9X3N9C6"/>
<evidence type="ECO:0000256" key="8">
    <source>
        <dbReference type="SAM" id="MobiDB-lite"/>
    </source>
</evidence>
<dbReference type="RefSeq" id="WP_270046537.1">
    <property type="nucleotide sequence ID" value="NZ_JAPDOD010000097.1"/>
</dbReference>
<reference evidence="10" key="1">
    <citation type="submission" date="2022-10" db="EMBL/GenBank/DDBJ databases">
        <title>The WGS of Solirubrobacter ginsenosidimutans DSM 21036.</title>
        <authorList>
            <person name="Jiang Z."/>
        </authorList>
    </citation>
    <scope>NUCLEOTIDE SEQUENCE</scope>
    <source>
        <strain evidence="10">DSM 21036</strain>
    </source>
</reference>